<dbReference type="Gene3D" id="3.40.50.620">
    <property type="entry name" value="HUPs"/>
    <property type="match status" value="1"/>
</dbReference>
<evidence type="ECO:0000259" key="11">
    <source>
        <dbReference type="PROSITE" id="PS51645"/>
    </source>
</evidence>
<evidence type="ECO:0000256" key="5">
    <source>
        <dbReference type="ARBA" id="ARBA00022827"/>
    </source>
</evidence>
<comment type="similarity">
    <text evidence="10">Belongs to the DNA photolyase family.</text>
</comment>
<dbReference type="Pfam" id="PF00875">
    <property type="entry name" value="DNA_photolyase"/>
    <property type="match status" value="1"/>
</dbReference>
<dbReference type="EC" id="4.1.99.3" evidence="2"/>
<evidence type="ECO:0000256" key="6">
    <source>
        <dbReference type="ARBA" id="ARBA00022991"/>
    </source>
</evidence>
<dbReference type="PROSITE" id="PS00394">
    <property type="entry name" value="DNA_PHOTOLYASES_1_1"/>
    <property type="match status" value="1"/>
</dbReference>
<dbReference type="Pfam" id="PF03441">
    <property type="entry name" value="FAD_binding_7"/>
    <property type="match status" value="1"/>
</dbReference>
<comment type="cofactor">
    <cofactor evidence="8">
        <name>FAD</name>
        <dbReference type="ChEBI" id="CHEBI:57692"/>
    </cofactor>
    <text evidence="8">Binds 1 FAD per subunit.</text>
</comment>
<dbReference type="STRING" id="290512.Paes_1215"/>
<dbReference type="InterPro" id="IPR036134">
    <property type="entry name" value="Crypto/Photolyase_FAD-like_sf"/>
</dbReference>
<proteinExistence type="inferred from homology"/>
<keyword evidence="4 8" id="KW-0285">Flavoprotein</keyword>
<dbReference type="InterPro" id="IPR005101">
    <property type="entry name" value="Cryptochr/Photolyase_FAD-bd"/>
</dbReference>
<feature type="site" description="Electron transfer via tryptophanyl radical" evidence="9">
    <location>
        <position position="355"/>
    </location>
</feature>
<dbReference type="GO" id="GO:0071949">
    <property type="term" value="F:FAD binding"/>
    <property type="evidence" value="ECO:0007669"/>
    <property type="project" value="TreeGrafter"/>
</dbReference>
<dbReference type="EMBL" id="CP001108">
    <property type="protein sequence ID" value="ACF46243.1"/>
    <property type="molecule type" value="Genomic_DNA"/>
</dbReference>
<dbReference type="eggNOG" id="COG0415">
    <property type="taxonomic scope" value="Bacteria"/>
</dbReference>
<keyword evidence="12" id="KW-0456">Lyase</keyword>
<dbReference type="GO" id="GO:0003904">
    <property type="term" value="F:deoxyribodipyrimidine photo-lyase activity"/>
    <property type="evidence" value="ECO:0007669"/>
    <property type="project" value="UniProtKB-EC"/>
</dbReference>
<comment type="catalytic activity">
    <reaction evidence="7">
        <text>cyclobutadipyrimidine (in DNA) = 2 pyrimidine residues (in DNA).</text>
        <dbReference type="EC" id="4.1.99.3"/>
    </reaction>
</comment>
<feature type="binding site" evidence="8">
    <location>
        <position position="223"/>
    </location>
    <ligand>
        <name>FAD</name>
        <dbReference type="ChEBI" id="CHEBI:57692"/>
    </ligand>
</feature>
<accession>B4S856</accession>
<dbReference type="InterPro" id="IPR014729">
    <property type="entry name" value="Rossmann-like_a/b/a_fold"/>
</dbReference>
<evidence type="ECO:0000256" key="4">
    <source>
        <dbReference type="ARBA" id="ARBA00022630"/>
    </source>
</evidence>
<dbReference type="Gene3D" id="1.10.579.10">
    <property type="entry name" value="DNA Cyclobutane Dipyrimidine Photolyase, subunit A, domain 3"/>
    <property type="match status" value="1"/>
</dbReference>
<feature type="binding site" evidence="8">
    <location>
        <position position="268"/>
    </location>
    <ligand>
        <name>FAD</name>
        <dbReference type="ChEBI" id="CHEBI:57692"/>
    </ligand>
</feature>
<protein>
    <recommendedName>
        <fullName evidence="3">Deoxyribodipyrimidine photo-lyase</fullName>
        <ecNumber evidence="2">4.1.99.3</ecNumber>
    </recommendedName>
</protein>
<dbReference type="Proteomes" id="UP000002725">
    <property type="component" value="Chromosome"/>
</dbReference>
<dbReference type="FunFam" id="1.10.579.10:FF:000003">
    <property type="entry name" value="Deoxyribodipyrimidine photo-lyase"/>
    <property type="match status" value="1"/>
</dbReference>
<keyword evidence="5 8" id="KW-0274">FAD</keyword>
<feature type="site" description="Electron transfer via tryptophanyl radical" evidence="9">
    <location>
        <position position="302"/>
    </location>
</feature>
<feature type="site" description="Electron transfer via tryptophanyl radical" evidence="9">
    <location>
        <position position="378"/>
    </location>
</feature>
<evidence type="ECO:0000256" key="1">
    <source>
        <dbReference type="ARBA" id="ARBA00001932"/>
    </source>
</evidence>
<dbReference type="Gene3D" id="1.25.40.80">
    <property type="match status" value="1"/>
</dbReference>
<dbReference type="PANTHER" id="PTHR11455:SF9">
    <property type="entry name" value="CRYPTOCHROME CIRCADIAN CLOCK 5 ISOFORM X1"/>
    <property type="match status" value="1"/>
</dbReference>
<feature type="domain" description="Photolyase/cryptochrome alpha/beta" evidence="11">
    <location>
        <begin position="4"/>
        <end position="129"/>
    </location>
</feature>
<dbReference type="InterPro" id="IPR002081">
    <property type="entry name" value="Cryptochrome/DNA_photolyase_1"/>
</dbReference>
<dbReference type="GO" id="GO:0000719">
    <property type="term" value="P:photoreactive repair"/>
    <property type="evidence" value="ECO:0007669"/>
    <property type="project" value="UniProtKB-ARBA"/>
</dbReference>
<evidence type="ECO:0000313" key="13">
    <source>
        <dbReference type="Proteomes" id="UP000002725"/>
    </source>
</evidence>
<dbReference type="PANTHER" id="PTHR11455">
    <property type="entry name" value="CRYPTOCHROME"/>
    <property type="match status" value="1"/>
</dbReference>
<dbReference type="PRINTS" id="PR00147">
    <property type="entry name" value="DNAPHOTLYASE"/>
</dbReference>
<evidence type="ECO:0000256" key="8">
    <source>
        <dbReference type="PIRSR" id="PIRSR602081-1"/>
    </source>
</evidence>
<name>B4S856_PROA2</name>
<comment type="cofactor">
    <cofactor evidence="1">
        <name>(6R)-5,10-methylene-5,6,7,8-tetrahydrofolate</name>
        <dbReference type="ChEBI" id="CHEBI:15636"/>
    </cofactor>
</comment>
<evidence type="ECO:0000256" key="7">
    <source>
        <dbReference type="ARBA" id="ARBA00033999"/>
    </source>
</evidence>
<dbReference type="PROSITE" id="PS51645">
    <property type="entry name" value="PHR_CRY_ALPHA_BETA"/>
    <property type="match status" value="1"/>
</dbReference>
<sequence>MKRKTVICWFRQDLRLEDNPALFVAAEEGYVLPVYILDDSSPGTWQMGSATRCWLHHSLVSLNRSFDGKLGIFRGEPLEILKTLARQHKAEKIVWNRCYEPWRMKRDQGIKATLQAEGIEVSSFNGSLLWEPHEVLKQNNTPYRVFTPFFRRGCLNALPPRTPLPAPQRMLMADTIDNSISVQDLNLLPSIPWDSQLISHWSVGENSARQSLLRFLDQGLNGYKEGRDFPGQNHVSRLSPALHFGELSPNTVWYEAKRCGSGQDLDHFLSELGWREFAYTLLYHNHDMPEKNLQSAFDAFPWVHNDETLIRWQQGMTGYPLVDAGMRELWQTGYMHNRVRMITGSFLVKNLLLHWHYGQQWFHDCLLDADLANNSAGWQWIAGCGVDAAPYFRVFNPVRQGEKFDPDGTYTLRFVPELAKLPKKYLFNPWEAPKNILQEAGITLGKTYPEPIVDLAISRNRALSAYASIRKKKIQEK</sequence>
<feature type="binding site" evidence="8">
    <location>
        <begin position="368"/>
        <end position="370"/>
    </location>
    <ligand>
        <name>FAD</name>
        <dbReference type="ChEBI" id="CHEBI:57692"/>
    </ligand>
</feature>
<dbReference type="AlphaFoldDB" id="B4S856"/>
<evidence type="ECO:0000256" key="9">
    <source>
        <dbReference type="PIRSR" id="PIRSR602081-2"/>
    </source>
</evidence>
<dbReference type="HOGENOM" id="CLU_010348_2_2_10"/>
<dbReference type="InterPro" id="IPR036155">
    <property type="entry name" value="Crypto/Photolyase_N_sf"/>
</dbReference>
<dbReference type="InterPro" id="IPR006050">
    <property type="entry name" value="DNA_photolyase_N"/>
</dbReference>
<reference evidence="12" key="1">
    <citation type="submission" date="2008-06" db="EMBL/GenBank/DDBJ databases">
        <title>Complete sequence of chromosome of Prosthecochloris aestuarii DSM 271.</title>
        <authorList>
            <consortium name="US DOE Joint Genome Institute"/>
            <person name="Lucas S."/>
            <person name="Copeland A."/>
            <person name="Lapidus A."/>
            <person name="Glavina del Rio T."/>
            <person name="Dalin E."/>
            <person name="Tice H."/>
            <person name="Bruce D."/>
            <person name="Goodwin L."/>
            <person name="Pitluck S."/>
            <person name="Schmutz J."/>
            <person name="Larimer F."/>
            <person name="Land M."/>
            <person name="Hauser L."/>
            <person name="Kyrpides N."/>
            <person name="Anderson I."/>
            <person name="Liu Z."/>
            <person name="Li T."/>
            <person name="Zhao F."/>
            <person name="Overmann J."/>
            <person name="Bryant D.A."/>
            <person name="Richardson P."/>
        </authorList>
    </citation>
    <scope>NUCLEOTIDE SEQUENCE [LARGE SCALE GENOMIC DNA]</scope>
    <source>
        <strain evidence="12">DSM 271</strain>
    </source>
</reference>
<evidence type="ECO:0000256" key="3">
    <source>
        <dbReference type="ARBA" id="ARBA00014046"/>
    </source>
</evidence>
<dbReference type="KEGG" id="paa:Paes_1215"/>
<dbReference type="SUPFAM" id="SSF52425">
    <property type="entry name" value="Cryptochrome/photolyase, N-terminal domain"/>
    <property type="match status" value="1"/>
</dbReference>
<evidence type="ECO:0000256" key="10">
    <source>
        <dbReference type="RuleBase" id="RU004182"/>
    </source>
</evidence>
<evidence type="ECO:0000313" key="12">
    <source>
        <dbReference type="EMBL" id="ACF46243.1"/>
    </source>
</evidence>
<organism evidence="12 13">
    <name type="scientific">Prosthecochloris aestuarii (strain DSM 271 / SK 413)</name>
    <dbReference type="NCBI Taxonomy" id="290512"/>
    <lineage>
        <taxon>Bacteria</taxon>
        <taxon>Pseudomonadati</taxon>
        <taxon>Chlorobiota</taxon>
        <taxon>Chlorobiia</taxon>
        <taxon>Chlorobiales</taxon>
        <taxon>Chlorobiaceae</taxon>
        <taxon>Prosthecochloris</taxon>
    </lineage>
</organism>
<evidence type="ECO:0000256" key="2">
    <source>
        <dbReference type="ARBA" id="ARBA00013149"/>
    </source>
</evidence>
<dbReference type="RefSeq" id="WP_012505778.1">
    <property type="nucleotide sequence ID" value="NC_011059.1"/>
</dbReference>
<dbReference type="SUPFAM" id="SSF48173">
    <property type="entry name" value="Cryptochrome/photolyase FAD-binding domain"/>
    <property type="match status" value="1"/>
</dbReference>
<keyword evidence="13" id="KW-1185">Reference proteome</keyword>
<dbReference type="GO" id="GO:0003677">
    <property type="term" value="F:DNA binding"/>
    <property type="evidence" value="ECO:0007669"/>
    <property type="project" value="TreeGrafter"/>
</dbReference>
<dbReference type="InterPro" id="IPR018394">
    <property type="entry name" value="DNA_photolyase_1_CS_C"/>
</dbReference>
<gene>
    <name evidence="12" type="ordered locus">Paes_1215</name>
</gene>
<keyword evidence="6 10" id="KW-0157">Chromophore</keyword>